<name>A0ABS8D2I7_9NEIS</name>
<gene>
    <name evidence="2" type="ORF">LIN78_02325</name>
</gene>
<sequence>MCLAMPVKITELLPDDMAKVDVDGVTREVSIALIESPAVGDYVILHVGYAIGKLDPAEAAQTLALMEELAASEAEGATP</sequence>
<proteinExistence type="inferred from homology"/>
<dbReference type="Pfam" id="PF01455">
    <property type="entry name" value="HupF_HypC"/>
    <property type="match status" value="1"/>
</dbReference>
<dbReference type="SUPFAM" id="SSF159127">
    <property type="entry name" value="HupF/HypC-like"/>
    <property type="match status" value="1"/>
</dbReference>
<accession>A0ABS8D2I7</accession>
<dbReference type="PANTHER" id="PTHR35177:SF2">
    <property type="entry name" value="HYDROGENASE MATURATION FACTOR HYBG"/>
    <property type="match status" value="1"/>
</dbReference>
<evidence type="ECO:0000313" key="2">
    <source>
        <dbReference type="EMBL" id="MCB6182389.1"/>
    </source>
</evidence>
<evidence type="ECO:0000256" key="1">
    <source>
        <dbReference type="ARBA" id="ARBA00006018"/>
    </source>
</evidence>
<dbReference type="Gene3D" id="2.30.30.140">
    <property type="match status" value="1"/>
</dbReference>
<dbReference type="PRINTS" id="PR00445">
    <property type="entry name" value="HUPFHYPC"/>
</dbReference>
<dbReference type="Proteomes" id="UP001165395">
    <property type="component" value="Unassembled WGS sequence"/>
</dbReference>
<protein>
    <submittedName>
        <fullName evidence="2">HypC/HybG/HupF family hydrogenase formation chaperone</fullName>
    </submittedName>
</protein>
<dbReference type="RefSeq" id="WP_227178064.1">
    <property type="nucleotide sequence ID" value="NZ_JAJBZT010000001.1"/>
</dbReference>
<comment type="similarity">
    <text evidence="1">Belongs to the HupF/HypC family.</text>
</comment>
<dbReference type="NCBIfam" id="TIGR00074">
    <property type="entry name" value="hypC_hupF"/>
    <property type="match status" value="1"/>
</dbReference>
<dbReference type="InterPro" id="IPR001109">
    <property type="entry name" value="Hydrogenase_HupF/HypC"/>
</dbReference>
<organism evidence="2 3">
    <name type="scientific">Leeia speluncae</name>
    <dbReference type="NCBI Taxonomy" id="2884804"/>
    <lineage>
        <taxon>Bacteria</taxon>
        <taxon>Pseudomonadati</taxon>
        <taxon>Pseudomonadota</taxon>
        <taxon>Betaproteobacteria</taxon>
        <taxon>Neisseriales</taxon>
        <taxon>Leeiaceae</taxon>
        <taxon>Leeia</taxon>
    </lineage>
</organism>
<dbReference type="EMBL" id="JAJBZT010000001">
    <property type="protein sequence ID" value="MCB6182389.1"/>
    <property type="molecule type" value="Genomic_DNA"/>
</dbReference>
<reference evidence="2" key="1">
    <citation type="submission" date="2021-10" db="EMBL/GenBank/DDBJ databases">
        <title>The complete genome sequence of Leeia sp. TBRC 13508.</title>
        <authorList>
            <person name="Charoenyingcharoen P."/>
            <person name="Yukphan P."/>
        </authorList>
    </citation>
    <scope>NUCLEOTIDE SEQUENCE</scope>
    <source>
        <strain evidence="2">TBRC 13508</strain>
    </source>
</reference>
<evidence type="ECO:0000313" key="3">
    <source>
        <dbReference type="Proteomes" id="UP001165395"/>
    </source>
</evidence>
<dbReference type="PANTHER" id="PTHR35177">
    <property type="entry name" value="HYDROGENASE MATURATION FACTOR HYBG"/>
    <property type="match status" value="1"/>
</dbReference>
<keyword evidence="3" id="KW-1185">Reference proteome</keyword>
<comment type="caution">
    <text evidence="2">The sequence shown here is derived from an EMBL/GenBank/DDBJ whole genome shotgun (WGS) entry which is preliminary data.</text>
</comment>